<protein>
    <recommendedName>
        <fullName evidence="1">NodB homology domain-containing protein</fullName>
    </recommendedName>
</protein>
<dbReference type="SUPFAM" id="SSF88713">
    <property type="entry name" value="Glycoside hydrolase/deacetylase"/>
    <property type="match status" value="1"/>
</dbReference>
<accession>A0ABN7Q509</accession>
<sequence length="618" mass="68524">MRLNLLKVSAWRKHVFGVLALVAIVACALLAYRSMNEGPGKPQSDSIVLVVPDNLSGENRIYAQAWMDAALEEGVRLSTVTASEFVRHGLNGERDYSAVILPDTVHRSMTTAFVNKVRQFVEAGGALMQVYDAGILNENGFYEQGASRMSDVVGVQYGFYARLRNDMAHQATVYGAPEVMVGLHIPPGRWIAKDGRAMLSGYGEDMLRYPAMHTGSGYTGKVLMVSDENSIIAGERKLGKGRVLFVNLPLGYLKLRTDGVLLHGFLNYFATGMLEQPKLSPAPQGIGGLVLNWHCDAQICIDAVDSLIKDGVFKRGPFSFHITAGPDQRQFNDGRGVDLANNAAFTEVVRGLMRDGHEIGSHGGWIHDWFGLNVNEKNQSSMEIYLQKNADAIQTLTGKPQTEYSAPTGNQPEWATRWLDEHHVKAYYFTGNIGQGPTRTYRNGRRDEHIWSFPVQTYGQYSTIEEAYMSDIPETEIANWLTSLVRFAAGTGEIRLIYFHPPGAVRYLRAIDALLESADAEQARHQFQWHTMTQMADFAQRREQTVWRLASDRNDVRVTAENKESLDALTWLFPTDRYARPRVESGQGSVSMQGASWKVVAGPGNRIVIAAALKGSGA</sequence>
<dbReference type="CDD" id="cd10926">
    <property type="entry name" value="CE4_u2"/>
    <property type="match status" value="1"/>
</dbReference>
<evidence type="ECO:0000259" key="1">
    <source>
        <dbReference type="Pfam" id="PF01522"/>
    </source>
</evidence>
<dbReference type="CDD" id="cd03143">
    <property type="entry name" value="A4_beta-galactosidase_middle_domain"/>
    <property type="match status" value="1"/>
</dbReference>
<dbReference type="Gene3D" id="3.40.50.880">
    <property type="match status" value="1"/>
</dbReference>
<dbReference type="InterPro" id="IPR002509">
    <property type="entry name" value="NODB_dom"/>
</dbReference>
<keyword evidence="3" id="KW-1185">Reference proteome</keyword>
<dbReference type="SUPFAM" id="SSF52317">
    <property type="entry name" value="Class I glutamine amidotransferase-like"/>
    <property type="match status" value="1"/>
</dbReference>
<dbReference type="InterPro" id="IPR011330">
    <property type="entry name" value="Glyco_hydro/deAcase_b/a-brl"/>
</dbReference>
<dbReference type="Proteomes" id="UP000672657">
    <property type="component" value="Unassembled WGS sequence"/>
</dbReference>
<evidence type="ECO:0000313" key="3">
    <source>
        <dbReference type="Proteomes" id="UP000672657"/>
    </source>
</evidence>
<proteinExistence type="predicted"/>
<evidence type="ECO:0000313" key="2">
    <source>
        <dbReference type="EMBL" id="CAG2157273.1"/>
    </source>
</evidence>
<name>A0ABN7Q509_9BURK</name>
<dbReference type="Gene3D" id="3.20.20.370">
    <property type="entry name" value="Glycoside hydrolase/deacetylase"/>
    <property type="match status" value="1"/>
</dbReference>
<feature type="domain" description="NodB homology" evidence="1">
    <location>
        <begin position="346"/>
        <end position="415"/>
    </location>
</feature>
<reference evidence="2 3" key="1">
    <citation type="submission" date="2021-03" db="EMBL/GenBank/DDBJ databases">
        <authorList>
            <person name="Peeters C."/>
        </authorList>
    </citation>
    <scope>NUCLEOTIDE SEQUENCE [LARGE SCALE GENOMIC DNA]</scope>
    <source>
        <strain evidence="2 3">LMG 26411</strain>
    </source>
</reference>
<dbReference type="InterPro" id="IPR029062">
    <property type="entry name" value="Class_I_gatase-like"/>
</dbReference>
<dbReference type="EMBL" id="CAJPVI010000040">
    <property type="protein sequence ID" value="CAG2157273.1"/>
    <property type="molecule type" value="Genomic_DNA"/>
</dbReference>
<gene>
    <name evidence="2" type="ORF">LMG26411_05522</name>
</gene>
<dbReference type="Pfam" id="PF01522">
    <property type="entry name" value="Polysacc_deac_1"/>
    <property type="match status" value="1"/>
</dbReference>
<organism evidence="2 3">
    <name type="scientific">Cupriavidus numazuensis</name>
    <dbReference type="NCBI Taxonomy" id="221992"/>
    <lineage>
        <taxon>Bacteria</taxon>
        <taxon>Pseudomonadati</taxon>
        <taxon>Pseudomonadota</taxon>
        <taxon>Betaproteobacteria</taxon>
        <taxon>Burkholderiales</taxon>
        <taxon>Burkholderiaceae</taxon>
        <taxon>Cupriavidus</taxon>
    </lineage>
</organism>
<dbReference type="PROSITE" id="PS51257">
    <property type="entry name" value="PROKAR_LIPOPROTEIN"/>
    <property type="match status" value="1"/>
</dbReference>
<comment type="caution">
    <text evidence="2">The sequence shown here is derived from an EMBL/GenBank/DDBJ whole genome shotgun (WGS) entry which is preliminary data.</text>
</comment>